<organism evidence="2">
    <name type="scientific">Arion vulgaris</name>
    <dbReference type="NCBI Taxonomy" id="1028688"/>
    <lineage>
        <taxon>Eukaryota</taxon>
        <taxon>Metazoa</taxon>
        <taxon>Spiralia</taxon>
        <taxon>Lophotrochozoa</taxon>
        <taxon>Mollusca</taxon>
        <taxon>Gastropoda</taxon>
        <taxon>Heterobranchia</taxon>
        <taxon>Euthyneura</taxon>
        <taxon>Panpulmonata</taxon>
        <taxon>Eupulmonata</taxon>
        <taxon>Stylommatophora</taxon>
        <taxon>Helicina</taxon>
        <taxon>Arionoidea</taxon>
        <taxon>Arionidae</taxon>
        <taxon>Arion</taxon>
    </lineage>
</organism>
<feature type="compositionally biased region" description="Polar residues" evidence="1">
    <location>
        <begin position="7"/>
        <end position="16"/>
    </location>
</feature>
<feature type="non-terminal residue" evidence="2">
    <location>
        <position position="1"/>
    </location>
</feature>
<protein>
    <submittedName>
        <fullName evidence="2">Uncharacterized protein</fullName>
    </submittedName>
</protein>
<dbReference type="EMBL" id="HACG01050503">
    <property type="protein sequence ID" value="CEK97368.1"/>
    <property type="molecule type" value="Transcribed_RNA"/>
</dbReference>
<name>A0A0B7BWM3_9EUPU</name>
<evidence type="ECO:0000256" key="1">
    <source>
        <dbReference type="SAM" id="MobiDB-lite"/>
    </source>
</evidence>
<reference evidence="2" key="1">
    <citation type="submission" date="2014-12" db="EMBL/GenBank/DDBJ databases">
        <title>Insight into the proteome of Arion vulgaris.</title>
        <authorList>
            <person name="Aradska J."/>
            <person name="Bulat T."/>
            <person name="Smidak R."/>
            <person name="Sarate P."/>
            <person name="Gangsoo J."/>
            <person name="Sialana F."/>
            <person name="Bilban M."/>
            <person name="Lubec G."/>
        </authorList>
    </citation>
    <scope>NUCLEOTIDE SEQUENCE</scope>
    <source>
        <tissue evidence="2">Skin</tissue>
    </source>
</reference>
<evidence type="ECO:0000313" key="2">
    <source>
        <dbReference type="EMBL" id="CEK97368.1"/>
    </source>
</evidence>
<feature type="region of interest" description="Disordered" evidence="1">
    <location>
        <begin position="1"/>
        <end position="27"/>
    </location>
</feature>
<sequence length="50" mass="5545">TAPKTALASSPVSARTGSKVKKITSSQREQLLRHLKEVEDAIARKRMKLQ</sequence>
<dbReference type="AlphaFoldDB" id="A0A0B7BWM3"/>
<proteinExistence type="predicted"/>
<accession>A0A0B7BWM3</accession>
<gene>
    <name evidence="2" type="primary">ORF215573</name>
</gene>